<sequence>MMCKDTLKHIACIIKLGGKVVLEVDATQMTKNDRIYNVQYDIVIFNQPHSGTFGYMYNVNVIRTHQELILGFMKVARSMSREIHISQKDIGSYKKLDLPMLEASSGLTLFKKMEFLFWKFPIYKNKRGAGKRPDDTFSPKDRKLFSLI</sequence>
<accession>A0A251RUJ8</accession>
<evidence type="ECO:0000259" key="1">
    <source>
        <dbReference type="Pfam" id="PF10354"/>
    </source>
</evidence>
<dbReference type="OMA" id="TKHWSSK"/>
<dbReference type="Proteomes" id="UP000215914">
    <property type="component" value="Chromosome 17"/>
</dbReference>
<dbReference type="GO" id="GO:0005737">
    <property type="term" value="C:cytoplasm"/>
    <property type="evidence" value="ECO:0000318"/>
    <property type="project" value="GO_Central"/>
</dbReference>
<keyword evidence="3" id="KW-1185">Reference proteome</keyword>
<gene>
    <name evidence="2" type="ORF">HannXRQ_Chr17g0567171</name>
</gene>
<evidence type="ECO:0000313" key="2">
    <source>
        <dbReference type="EMBL" id="OTF87910.1"/>
    </source>
</evidence>
<dbReference type="Pfam" id="PF10354">
    <property type="entry name" value="BMT5-like"/>
    <property type="match status" value="1"/>
</dbReference>
<dbReference type="GO" id="GO:0070042">
    <property type="term" value="F:rRNA (uridine-N3-)-methyltransferase activity"/>
    <property type="evidence" value="ECO:0000318"/>
    <property type="project" value="GO_Central"/>
</dbReference>
<dbReference type="InterPro" id="IPR019446">
    <property type="entry name" value="BMT5-like"/>
</dbReference>
<proteinExistence type="predicted"/>
<dbReference type="AlphaFoldDB" id="A0A251RUJ8"/>
<evidence type="ECO:0000313" key="3">
    <source>
        <dbReference type="Proteomes" id="UP000215914"/>
    </source>
</evidence>
<reference evidence="3" key="1">
    <citation type="journal article" date="2017" name="Nature">
        <title>The sunflower genome provides insights into oil metabolism, flowering and Asterid evolution.</title>
        <authorList>
            <person name="Badouin H."/>
            <person name="Gouzy J."/>
            <person name="Grassa C.J."/>
            <person name="Murat F."/>
            <person name="Staton S.E."/>
            <person name="Cottret L."/>
            <person name="Lelandais-Briere C."/>
            <person name="Owens G.L."/>
            <person name="Carrere S."/>
            <person name="Mayjonade B."/>
            <person name="Legrand L."/>
            <person name="Gill N."/>
            <person name="Kane N.C."/>
            <person name="Bowers J.E."/>
            <person name="Hubner S."/>
            <person name="Bellec A."/>
            <person name="Berard A."/>
            <person name="Berges H."/>
            <person name="Blanchet N."/>
            <person name="Boniface M.C."/>
            <person name="Brunel D."/>
            <person name="Catrice O."/>
            <person name="Chaidir N."/>
            <person name="Claudel C."/>
            <person name="Donnadieu C."/>
            <person name="Faraut T."/>
            <person name="Fievet G."/>
            <person name="Helmstetter N."/>
            <person name="King M."/>
            <person name="Knapp S.J."/>
            <person name="Lai Z."/>
            <person name="Le Paslier M.C."/>
            <person name="Lippi Y."/>
            <person name="Lorenzon L."/>
            <person name="Mandel J.R."/>
            <person name="Marage G."/>
            <person name="Marchand G."/>
            <person name="Marquand E."/>
            <person name="Bret-Mestries E."/>
            <person name="Morien E."/>
            <person name="Nambeesan S."/>
            <person name="Nguyen T."/>
            <person name="Pegot-Espagnet P."/>
            <person name="Pouilly N."/>
            <person name="Raftis F."/>
            <person name="Sallet E."/>
            <person name="Schiex T."/>
            <person name="Thomas J."/>
            <person name="Vandecasteele C."/>
            <person name="Vares D."/>
            <person name="Vear F."/>
            <person name="Vautrin S."/>
            <person name="Crespi M."/>
            <person name="Mangin B."/>
            <person name="Burke J.M."/>
            <person name="Salse J."/>
            <person name="Munos S."/>
            <person name="Vincourt P."/>
            <person name="Rieseberg L.H."/>
            <person name="Langlade N.B."/>
        </authorList>
    </citation>
    <scope>NUCLEOTIDE SEQUENCE [LARGE SCALE GENOMIC DNA]</scope>
    <source>
        <strain evidence="3">cv. SF193</strain>
    </source>
</reference>
<organism evidence="2 3">
    <name type="scientific">Helianthus annuus</name>
    <name type="common">Common sunflower</name>
    <dbReference type="NCBI Taxonomy" id="4232"/>
    <lineage>
        <taxon>Eukaryota</taxon>
        <taxon>Viridiplantae</taxon>
        <taxon>Streptophyta</taxon>
        <taxon>Embryophyta</taxon>
        <taxon>Tracheophyta</taxon>
        <taxon>Spermatophyta</taxon>
        <taxon>Magnoliopsida</taxon>
        <taxon>eudicotyledons</taxon>
        <taxon>Gunneridae</taxon>
        <taxon>Pentapetalae</taxon>
        <taxon>asterids</taxon>
        <taxon>campanulids</taxon>
        <taxon>Asterales</taxon>
        <taxon>Asteraceae</taxon>
        <taxon>Asteroideae</taxon>
        <taxon>Heliantheae alliance</taxon>
        <taxon>Heliantheae</taxon>
        <taxon>Helianthus</taxon>
    </lineage>
</organism>
<name>A0A251RUJ8_HELAN</name>
<dbReference type="EMBL" id="CM007906">
    <property type="protein sequence ID" value="OTF87910.1"/>
    <property type="molecule type" value="Genomic_DNA"/>
</dbReference>
<dbReference type="GO" id="GO:0070475">
    <property type="term" value="P:rRNA base methylation"/>
    <property type="evidence" value="ECO:0000318"/>
    <property type="project" value="GO_Central"/>
</dbReference>
<dbReference type="STRING" id="4232.A0A251RUJ8"/>
<dbReference type="PANTHER" id="PTHR11538:SF63">
    <property type="entry name" value="25S RRNA (URIDINE-N(3))-METHYLTRANSFERASE BMT5-LIKE DOMAIN-CONTAINING PROTEIN"/>
    <property type="match status" value="1"/>
</dbReference>
<dbReference type="PANTHER" id="PTHR11538">
    <property type="entry name" value="PHENYLALANYL-TRNA SYNTHETASE"/>
    <property type="match status" value="1"/>
</dbReference>
<protein>
    <recommendedName>
        <fullName evidence="1">25S rRNA (uridine-N(3))-methyltransferase BMT5-like domain-containing protein</fullName>
    </recommendedName>
</protein>
<feature type="domain" description="25S rRNA (uridine-N(3))-methyltransferase BMT5-like" evidence="1">
    <location>
        <begin position="7"/>
        <end position="127"/>
    </location>
</feature>
<dbReference type="InParanoid" id="A0A251RUJ8"/>